<evidence type="ECO:0000313" key="3">
    <source>
        <dbReference type="Proteomes" id="UP000610124"/>
    </source>
</evidence>
<dbReference type="Proteomes" id="UP000610124">
    <property type="component" value="Unassembled WGS sequence"/>
</dbReference>
<organism evidence="2 3">
    <name type="scientific">Kitasatospora aureofaciens</name>
    <name type="common">Streptomyces aureofaciens</name>
    <dbReference type="NCBI Taxonomy" id="1894"/>
    <lineage>
        <taxon>Bacteria</taxon>
        <taxon>Bacillati</taxon>
        <taxon>Actinomycetota</taxon>
        <taxon>Actinomycetes</taxon>
        <taxon>Kitasatosporales</taxon>
        <taxon>Streptomycetaceae</taxon>
        <taxon>Kitasatospora</taxon>
    </lineage>
</organism>
<dbReference type="EMBL" id="BMUB01000017">
    <property type="protein sequence ID" value="GGU95261.1"/>
    <property type="molecule type" value="Genomic_DNA"/>
</dbReference>
<reference evidence="2 3" key="1">
    <citation type="journal article" date="2014" name="Int. J. Syst. Evol. Microbiol.">
        <title>Complete genome sequence of Corynebacterium casei LMG S-19264T (=DSM 44701T), isolated from a smear-ripened cheese.</title>
        <authorList>
            <consortium name="US DOE Joint Genome Institute (JGI-PGF)"/>
            <person name="Walter F."/>
            <person name="Albersmeier A."/>
            <person name="Kalinowski J."/>
            <person name="Ruckert C."/>
        </authorList>
    </citation>
    <scope>NUCLEOTIDE SEQUENCE [LARGE SCALE GENOMIC DNA]</scope>
    <source>
        <strain evidence="2 3">JCM 4434</strain>
    </source>
</reference>
<feature type="compositionally biased region" description="Basic and acidic residues" evidence="1">
    <location>
        <begin position="1"/>
        <end position="11"/>
    </location>
</feature>
<accession>A0A8H9HWJ5</accession>
<comment type="caution">
    <text evidence="2">The sequence shown here is derived from an EMBL/GenBank/DDBJ whole genome shotgun (WGS) entry which is preliminary data.</text>
</comment>
<evidence type="ECO:0000313" key="2">
    <source>
        <dbReference type="EMBL" id="GGU95261.1"/>
    </source>
</evidence>
<evidence type="ECO:0000256" key="1">
    <source>
        <dbReference type="SAM" id="MobiDB-lite"/>
    </source>
</evidence>
<dbReference type="AlphaFoldDB" id="A0A8H9HWJ5"/>
<protein>
    <submittedName>
        <fullName evidence="2">Uncharacterized protein</fullName>
    </submittedName>
</protein>
<sequence length="122" mass="13085">MVSRRAHDARPPPRRIRRNPPGIAALDAEPVALGVEDRHTTVARPTTAGRGAPRDIRHELFRALGLPGDPPARPIEFDAVLEDALLRGLRVPVCDVAAGQPGDQDPAVRPVQLMRLGCAIGC</sequence>
<name>A0A8H9HWJ5_KITAU</name>
<feature type="region of interest" description="Disordered" evidence="1">
    <location>
        <begin position="1"/>
        <end position="22"/>
    </location>
</feature>
<gene>
    <name evidence="2" type="ORF">GCM10010502_56320</name>
</gene>
<proteinExistence type="predicted"/>